<organism evidence="6 7">
    <name type="scientific">Flavobacterium davisii</name>
    <dbReference type="NCBI Taxonomy" id="2906077"/>
    <lineage>
        <taxon>Bacteria</taxon>
        <taxon>Pseudomonadati</taxon>
        <taxon>Bacteroidota</taxon>
        <taxon>Flavobacteriia</taxon>
        <taxon>Flavobacteriales</taxon>
        <taxon>Flavobacteriaceae</taxon>
        <taxon>Flavobacterium</taxon>
    </lineage>
</organism>
<dbReference type="SUPFAM" id="SSF52151">
    <property type="entry name" value="FabD/lysophospholipase-like"/>
    <property type="match status" value="1"/>
</dbReference>
<dbReference type="InterPro" id="IPR043864">
    <property type="entry name" value="Omp85-like_dom"/>
</dbReference>
<dbReference type="InterPro" id="IPR002641">
    <property type="entry name" value="PNPLA_dom"/>
</dbReference>
<dbReference type="GO" id="GO:0016787">
    <property type="term" value="F:hydrolase activity"/>
    <property type="evidence" value="ECO:0007669"/>
    <property type="project" value="UniProtKB-UniRule"/>
</dbReference>
<feature type="short sequence motif" description="DGA/G" evidence="4">
    <location>
        <begin position="222"/>
        <end position="224"/>
    </location>
</feature>
<reference evidence="6 7" key="1">
    <citation type="journal article" date="2017" name="Infect. Genet. Evol.">
        <title>Comparative genome analysis of fish pathogen Flavobacterium columnare reveals extensive sequence diversity within the species.</title>
        <authorList>
            <person name="Kayansamruaj P."/>
            <person name="Dong H.T."/>
            <person name="Hirono I."/>
            <person name="Kondo H."/>
            <person name="Senapin S."/>
            <person name="Rodkhum C."/>
        </authorList>
    </citation>
    <scope>NUCLEOTIDE SEQUENCE [LARGE SCALE GENOMIC DNA]</scope>
    <source>
        <strain evidence="6 7">1215</strain>
    </source>
</reference>
<evidence type="ECO:0000313" key="6">
    <source>
        <dbReference type="EMBL" id="OWP84413.1"/>
    </source>
</evidence>
<dbReference type="GO" id="GO:0016042">
    <property type="term" value="P:lipid catabolic process"/>
    <property type="evidence" value="ECO:0007669"/>
    <property type="project" value="UniProtKB-UniRule"/>
</dbReference>
<dbReference type="InterPro" id="IPR050301">
    <property type="entry name" value="NTE"/>
</dbReference>
<keyword evidence="2 4" id="KW-0442">Lipid degradation</keyword>
<gene>
    <name evidence="6" type="ORF">BWK59_05515</name>
</gene>
<accession>A0A246GJF4</accession>
<dbReference type="Gene3D" id="3.40.1090.10">
    <property type="entry name" value="Cytosolic phospholipase A2 catalytic domain"/>
    <property type="match status" value="2"/>
</dbReference>
<evidence type="ECO:0000259" key="5">
    <source>
        <dbReference type="PROSITE" id="PS51635"/>
    </source>
</evidence>
<dbReference type="Pfam" id="PF19143">
    <property type="entry name" value="Omp85_2"/>
    <property type="match status" value="1"/>
</dbReference>
<dbReference type="Pfam" id="PF01734">
    <property type="entry name" value="Patatin"/>
    <property type="match status" value="1"/>
</dbReference>
<dbReference type="Proteomes" id="UP000197768">
    <property type="component" value="Unassembled WGS sequence"/>
</dbReference>
<sequence length="748" mass="84697">MLNKKSTNYLVILLSSSFLWFLICTIIFNVPIFAQDLSKKPKIGLVLSGGGAKGLAHIGALKEIERAGIKIDYIGGTSMGAIIGGLYACGYTAHELDSIFSETDPDSILRDKIPRDNQTFYEKYNNEVYAVTLPFQKFKISVPKGISKGLYNFNLISKLTHPYRHITDFSLLKIPFLCITTDLETGQEIVLKKGNLPLSLSASSAFPSLYSPVQIENRFYIDGGVTNNFPVEEVKKMGADIIIAIDVQDNLKDIDNISGATGILSQISNFSTLQNIEKKKQLIDIYIKPNINPYSVISFEEGKDIIQTGVDACQPHWEKLKSLGIIHIPSILKKEKESILNINGIGIEGSKNYTRSYFLGKLHFLPENKITYNQLHSGLNNLNATQNFTSITYEFIRNNNKDDLIINVVDNPIKTYLKLGLHYDDVFKSGVLFNITHKNLIFKNDVGSLDLILGDNTRFNLDYYIDNGYRWSFGFKSNYDQFNRNSEVDFKGNKLINHIQKNSVEISYKSLSNKTYLQTIFAQKFLIGAGIEHKYINITSNSTGNLPSQLDKSHYLSAIGFMRFDSFDNKYFPKSGWNFFGDINSIFHSSNYSGDFEKASLFMADMAYVKTFWNHFSIKIQSEGGFTIGKKLNNINEFILGGYGFHHFGNFRPFLGYDFSSKSGDSYVKGSLSCDYIFYKKHHLNFTANFSNIGKKIFNDGEWITKPDYTGYGIGYGLETLIGPIEIKHSWSPETTKHYTFFSVGFYF</sequence>
<dbReference type="CDD" id="cd07205">
    <property type="entry name" value="Pat_PNPLA6_PNPLA7_NTE1_like"/>
    <property type="match status" value="1"/>
</dbReference>
<keyword evidence="1 4" id="KW-0378">Hydrolase</keyword>
<evidence type="ECO:0000256" key="2">
    <source>
        <dbReference type="ARBA" id="ARBA00022963"/>
    </source>
</evidence>
<evidence type="ECO:0000256" key="1">
    <source>
        <dbReference type="ARBA" id="ARBA00022801"/>
    </source>
</evidence>
<name>A0A246GJF4_9FLAO</name>
<evidence type="ECO:0000256" key="4">
    <source>
        <dbReference type="PROSITE-ProRule" id="PRU01161"/>
    </source>
</evidence>
<protein>
    <submittedName>
        <fullName evidence="6">Patatin</fullName>
    </submittedName>
</protein>
<dbReference type="EMBL" id="MTCZ01000037">
    <property type="protein sequence ID" value="OWP84413.1"/>
    <property type="molecule type" value="Genomic_DNA"/>
</dbReference>
<dbReference type="PROSITE" id="PS51635">
    <property type="entry name" value="PNPLA"/>
    <property type="match status" value="1"/>
</dbReference>
<dbReference type="AlphaFoldDB" id="A0A246GJF4"/>
<feature type="active site" description="Nucleophile" evidence="4">
    <location>
        <position position="78"/>
    </location>
</feature>
<evidence type="ECO:0000256" key="3">
    <source>
        <dbReference type="ARBA" id="ARBA00023098"/>
    </source>
</evidence>
<feature type="active site" description="Proton acceptor" evidence="4">
    <location>
        <position position="222"/>
    </location>
</feature>
<comment type="caution">
    <text evidence="6">The sequence shown here is derived from an EMBL/GenBank/DDBJ whole genome shotgun (WGS) entry which is preliminary data.</text>
</comment>
<feature type="short sequence motif" description="GXSXG" evidence="4">
    <location>
        <begin position="76"/>
        <end position="80"/>
    </location>
</feature>
<feature type="short sequence motif" description="GXGXXG" evidence="4">
    <location>
        <begin position="49"/>
        <end position="54"/>
    </location>
</feature>
<keyword evidence="3 4" id="KW-0443">Lipid metabolism</keyword>
<dbReference type="InterPro" id="IPR016035">
    <property type="entry name" value="Acyl_Trfase/lysoPLipase"/>
</dbReference>
<dbReference type="PANTHER" id="PTHR14226:SF76">
    <property type="entry name" value="NTE FAMILY PROTEIN RSSA"/>
    <property type="match status" value="1"/>
</dbReference>
<dbReference type="RefSeq" id="WP_088391832.1">
    <property type="nucleotide sequence ID" value="NZ_MTCZ01000037.1"/>
</dbReference>
<dbReference type="PANTHER" id="PTHR14226">
    <property type="entry name" value="NEUROPATHY TARGET ESTERASE/SWISS CHEESE D.MELANOGASTER"/>
    <property type="match status" value="1"/>
</dbReference>
<feature type="domain" description="PNPLA" evidence="5">
    <location>
        <begin position="45"/>
        <end position="235"/>
    </location>
</feature>
<evidence type="ECO:0000313" key="7">
    <source>
        <dbReference type="Proteomes" id="UP000197768"/>
    </source>
</evidence>
<proteinExistence type="predicted"/>